<dbReference type="InterPro" id="IPR050267">
    <property type="entry name" value="Anti-sigma-factor_SerPK"/>
</dbReference>
<dbReference type="Pfam" id="PF13581">
    <property type="entry name" value="HATPase_c_2"/>
    <property type="match status" value="1"/>
</dbReference>
<protein>
    <submittedName>
        <fullName evidence="4">ATP-binding protein</fullName>
    </submittedName>
</protein>
<dbReference type="GO" id="GO:0004674">
    <property type="term" value="F:protein serine/threonine kinase activity"/>
    <property type="evidence" value="ECO:0007669"/>
    <property type="project" value="UniProtKB-KW"/>
</dbReference>
<evidence type="ECO:0000256" key="1">
    <source>
        <dbReference type="ARBA" id="ARBA00022527"/>
    </source>
</evidence>
<keyword evidence="1" id="KW-0723">Serine/threonine-protein kinase</keyword>
<name>A0A9Q5SSP2_9BACT</name>
<evidence type="ECO:0000313" key="4">
    <source>
        <dbReference type="EMBL" id="OUO05759.1"/>
    </source>
</evidence>
<evidence type="ECO:0000313" key="5">
    <source>
        <dbReference type="Proteomes" id="UP000195975"/>
    </source>
</evidence>
<keyword evidence="1" id="KW-0418">Kinase</keyword>
<comment type="caution">
    <text evidence="4">The sequence shown here is derived from an EMBL/GenBank/DDBJ whole genome shotgun (WGS) entry which is preliminary data.</text>
</comment>
<dbReference type="CDD" id="cd16936">
    <property type="entry name" value="HATPase_RsbW-like"/>
    <property type="match status" value="1"/>
</dbReference>
<dbReference type="Gene3D" id="3.30.565.10">
    <property type="entry name" value="Histidine kinase-like ATPase, C-terminal domain"/>
    <property type="match status" value="1"/>
</dbReference>
<dbReference type="RefSeq" id="WP_008151106.1">
    <property type="nucleotide sequence ID" value="NZ_CAJLBM010000014.1"/>
</dbReference>
<dbReference type="InterPro" id="IPR036890">
    <property type="entry name" value="HATPase_C_sf"/>
</dbReference>
<evidence type="ECO:0000259" key="2">
    <source>
        <dbReference type="Pfam" id="PF13581"/>
    </source>
</evidence>
<proteinExistence type="predicted"/>
<reference evidence="4" key="2">
    <citation type="journal article" date="2018" name="BMC Genomics">
        <title>Whole genome sequencing and function prediction of 133 gut anaerobes isolated from chicken caecum in pure cultures.</title>
        <authorList>
            <person name="Medvecky M."/>
            <person name="Cejkova D."/>
            <person name="Polansky O."/>
            <person name="Karasova D."/>
            <person name="Kubasova T."/>
            <person name="Cizek A."/>
            <person name="Rychlik I."/>
        </authorList>
    </citation>
    <scope>NUCLEOTIDE SEQUENCE</scope>
    <source>
        <strain evidence="4">An42</strain>
    </source>
</reference>
<keyword evidence="4" id="KW-0067">ATP-binding</keyword>
<dbReference type="AlphaFoldDB" id="A0A9Q5SSP2"/>
<dbReference type="GeneID" id="93408775"/>
<dbReference type="EMBL" id="JAQPYX010000047">
    <property type="protein sequence ID" value="MDC7148969.1"/>
    <property type="molecule type" value="Genomic_DNA"/>
</dbReference>
<gene>
    <name evidence="4" type="ORF">B5F96_06705</name>
    <name evidence="3" type="ORF">PQG89_05920</name>
</gene>
<reference evidence="5" key="1">
    <citation type="submission" date="2017-04" db="EMBL/GenBank/DDBJ databases">
        <title>Function of individual gut microbiota members based on whole genome sequencing of pure cultures obtained from chicken caecum.</title>
        <authorList>
            <person name="Medvecky M."/>
            <person name="Cejkova D."/>
            <person name="Polansky O."/>
            <person name="Karasova D."/>
            <person name="Kubasova T."/>
            <person name="Cizek A."/>
            <person name="Rychlik I."/>
        </authorList>
    </citation>
    <scope>NUCLEOTIDE SEQUENCE [LARGE SCALE GENOMIC DNA]</scope>
    <source>
        <strain evidence="5">An42</strain>
    </source>
</reference>
<dbReference type="Proteomes" id="UP000195975">
    <property type="component" value="Unassembled WGS sequence"/>
</dbReference>
<dbReference type="GO" id="GO:0005524">
    <property type="term" value="F:ATP binding"/>
    <property type="evidence" value="ECO:0007669"/>
    <property type="project" value="UniProtKB-KW"/>
</dbReference>
<organism evidence="4 5">
    <name type="scientific">Parabacteroides johnsonii</name>
    <dbReference type="NCBI Taxonomy" id="387661"/>
    <lineage>
        <taxon>Bacteria</taxon>
        <taxon>Pseudomonadati</taxon>
        <taxon>Bacteroidota</taxon>
        <taxon>Bacteroidia</taxon>
        <taxon>Bacteroidales</taxon>
        <taxon>Tannerellaceae</taxon>
        <taxon>Parabacteroides</taxon>
    </lineage>
</organism>
<keyword evidence="4" id="KW-0547">Nucleotide-binding</keyword>
<dbReference type="EMBL" id="NFIJ01000005">
    <property type="protein sequence ID" value="OUO05759.1"/>
    <property type="molecule type" value="Genomic_DNA"/>
</dbReference>
<dbReference type="Proteomes" id="UP001213646">
    <property type="component" value="Unassembled WGS sequence"/>
</dbReference>
<evidence type="ECO:0000313" key="3">
    <source>
        <dbReference type="EMBL" id="MDC7148969.1"/>
    </source>
</evidence>
<feature type="domain" description="Histidine kinase/HSP90-like ATPase" evidence="2">
    <location>
        <begin position="8"/>
        <end position="133"/>
    </location>
</feature>
<accession>A0A9Q5SSP2</accession>
<keyword evidence="1" id="KW-0808">Transferase</keyword>
<reference evidence="3" key="3">
    <citation type="submission" date="2023-01" db="EMBL/GenBank/DDBJ databases">
        <title>Exploring GABA producing Bacteroides strains toward improving mental health.</title>
        <authorList>
            <person name="Yousuf B."/>
            <person name="Bouhlel N.E."/>
            <person name="Mottawea W."/>
            <person name="Hammami R."/>
        </authorList>
    </citation>
    <scope>NUCLEOTIDE SEQUENCE</scope>
    <source>
        <strain evidence="3">UO.H1047</strain>
    </source>
</reference>
<dbReference type="InterPro" id="IPR003594">
    <property type="entry name" value="HATPase_dom"/>
</dbReference>
<sequence length="136" mass="15603">MTNTLHIKNELEQLTRLYAFLDQQAGAYELEELQSMQIKLALEEAVTNVILYAYPDKKDQDIRIDMSYEHKRLTIVITDTGIGFNPLERQEPDLTLSLEERPIGGLGIYLVKQLMTEVSYSRSAGKNILTMTKDIH</sequence>
<dbReference type="SUPFAM" id="SSF55874">
    <property type="entry name" value="ATPase domain of HSP90 chaperone/DNA topoisomerase II/histidine kinase"/>
    <property type="match status" value="1"/>
</dbReference>
<dbReference type="PANTHER" id="PTHR35526">
    <property type="entry name" value="ANTI-SIGMA-F FACTOR RSBW-RELATED"/>
    <property type="match status" value="1"/>
</dbReference>